<feature type="region of interest" description="Disordered" evidence="8">
    <location>
        <begin position="1"/>
        <end position="31"/>
    </location>
</feature>
<dbReference type="GO" id="GO:0046872">
    <property type="term" value="F:metal ion binding"/>
    <property type="evidence" value="ECO:0007669"/>
    <property type="project" value="UniProtKB-KW"/>
</dbReference>
<dbReference type="Proteomes" id="UP000650833">
    <property type="component" value="Unassembled WGS sequence"/>
</dbReference>
<dbReference type="PRINTS" id="PR00320">
    <property type="entry name" value="GPROTEINBRPT"/>
</dbReference>
<dbReference type="Gene3D" id="3.30.70.360">
    <property type="match status" value="1"/>
</dbReference>
<protein>
    <recommendedName>
        <fullName evidence="11">Peptidase M20 dimerisation domain-containing protein</fullName>
    </recommendedName>
</protein>
<dbReference type="AlphaFoldDB" id="A0A8H7RPN8"/>
<reference evidence="9" key="1">
    <citation type="submission" date="2020-12" db="EMBL/GenBank/DDBJ databases">
        <title>Metabolic potential, ecology and presence of endohyphal bacteria is reflected in genomic diversity of Mucoromycotina.</title>
        <authorList>
            <person name="Muszewska A."/>
            <person name="Okrasinska A."/>
            <person name="Steczkiewicz K."/>
            <person name="Drgas O."/>
            <person name="Orlowska M."/>
            <person name="Perlinska-Lenart U."/>
            <person name="Aleksandrzak-Piekarczyk T."/>
            <person name="Szatraj K."/>
            <person name="Zielenkiewicz U."/>
            <person name="Pilsyk S."/>
            <person name="Malc E."/>
            <person name="Mieczkowski P."/>
            <person name="Kruszewska J.S."/>
            <person name="Biernat P."/>
            <person name="Pawlowska J."/>
        </authorList>
    </citation>
    <scope>NUCLEOTIDE SEQUENCE</scope>
    <source>
        <strain evidence="9">CBS 226.32</strain>
    </source>
</reference>
<keyword evidence="3" id="KW-0645">Protease</keyword>
<dbReference type="EMBL" id="JAEPRC010000020">
    <property type="protein sequence ID" value="KAG2214804.1"/>
    <property type="molecule type" value="Genomic_DNA"/>
</dbReference>
<dbReference type="SMART" id="SM00320">
    <property type="entry name" value="WD40"/>
    <property type="match status" value="7"/>
</dbReference>
<evidence type="ECO:0000256" key="2">
    <source>
        <dbReference type="ARBA" id="ARBA00022574"/>
    </source>
</evidence>
<comment type="caution">
    <text evidence="9">The sequence shown here is derived from an EMBL/GenBank/DDBJ whole genome shotgun (WGS) entry which is preliminary data.</text>
</comment>
<dbReference type="InterPro" id="IPR001680">
    <property type="entry name" value="WD40_rpt"/>
</dbReference>
<dbReference type="Gene3D" id="2.130.10.10">
    <property type="entry name" value="YVTN repeat-like/Quinoprotein amine dehydrogenase"/>
    <property type="match status" value="2"/>
</dbReference>
<dbReference type="InterPro" id="IPR002933">
    <property type="entry name" value="Peptidase_M20"/>
</dbReference>
<evidence type="ECO:0000256" key="1">
    <source>
        <dbReference type="ARBA" id="ARBA00006247"/>
    </source>
</evidence>
<dbReference type="PROSITE" id="PS50082">
    <property type="entry name" value="WD_REPEATS_2"/>
    <property type="match status" value="4"/>
</dbReference>
<dbReference type="InterPro" id="IPR020472">
    <property type="entry name" value="WD40_PAC1"/>
</dbReference>
<evidence type="ECO:0000256" key="6">
    <source>
        <dbReference type="ARBA" id="ARBA00022801"/>
    </source>
</evidence>
<gene>
    <name evidence="9" type="ORF">INT46_006596</name>
</gene>
<evidence type="ECO:0008006" key="11">
    <source>
        <dbReference type="Google" id="ProtNLM"/>
    </source>
</evidence>
<dbReference type="SUPFAM" id="SSF53187">
    <property type="entry name" value="Zn-dependent exopeptidases"/>
    <property type="match status" value="1"/>
</dbReference>
<name>A0A8H7RPN8_9FUNG</name>
<dbReference type="GO" id="GO:0006508">
    <property type="term" value="P:proteolysis"/>
    <property type="evidence" value="ECO:0007669"/>
    <property type="project" value="UniProtKB-KW"/>
</dbReference>
<comment type="similarity">
    <text evidence="1">Belongs to the peptidase M20A family.</text>
</comment>
<dbReference type="Pfam" id="PF01546">
    <property type="entry name" value="Peptidase_M20"/>
    <property type="match status" value="1"/>
</dbReference>
<dbReference type="InterPro" id="IPR017149">
    <property type="entry name" value="GSH_degradosome_Dug2"/>
</dbReference>
<proteinExistence type="inferred from homology"/>
<dbReference type="InterPro" id="IPR051458">
    <property type="entry name" value="Cyt/Met_Dipeptidase"/>
</dbReference>
<dbReference type="CDD" id="cd00200">
    <property type="entry name" value="WD40"/>
    <property type="match status" value="1"/>
</dbReference>
<feature type="region of interest" description="Disordered" evidence="8">
    <location>
        <begin position="693"/>
        <end position="718"/>
    </location>
</feature>
<evidence type="ECO:0000313" key="9">
    <source>
        <dbReference type="EMBL" id="KAG2214804.1"/>
    </source>
</evidence>
<keyword evidence="6" id="KW-0378">Hydrolase</keyword>
<keyword evidence="4" id="KW-0479">Metal-binding</keyword>
<dbReference type="PIRSF" id="PIRSF037237">
    <property type="entry name" value="Peptidase_WD_repeats_DUG2"/>
    <property type="match status" value="1"/>
</dbReference>
<organism evidence="9 10">
    <name type="scientific">Mucor plumbeus</name>
    <dbReference type="NCBI Taxonomy" id="97098"/>
    <lineage>
        <taxon>Eukaryota</taxon>
        <taxon>Fungi</taxon>
        <taxon>Fungi incertae sedis</taxon>
        <taxon>Mucoromycota</taxon>
        <taxon>Mucoromycotina</taxon>
        <taxon>Mucoromycetes</taxon>
        <taxon>Mucorales</taxon>
        <taxon>Mucorineae</taxon>
        <taxon>Mucoraceae</taxon>
        <taxon>Mucor</taxon>
    </lineage>
</organism>
<evidence type="ECO:0000313" key="10">
    <source>
        <dbReference type="Proteomes" id="UP000650833"/>
    </source>
</evidence>
<dbReference type="OrthoDB" id="7832001at2759"/>
<evidence type="ECO:0000256" key="3">
    <source>
        <dbReference type="ARBA" id="ARBA00022670"/>
    </source>
</evidence>
<feature type="repeat" description="WD" evidence="7">
    <location>
        <begin position="79"/>
        <end position="113"/>
    </location>
</feature>
<keyword evidence="2 7" id="KW-0853">WD repeat</keyword>
<keyword evidence="10" id="KW-1185">Reference proteome</keyword>
<dbReference type="GO" id="GO:0006751">
    <property type="term" value="P:glutathione catabolic process"/>
    <property type="evidence" value="ECO:0007669"/>
    <property type="project" value="InterPro"/>
</dbReference>
<evidence type="ECO:0000256" key="5">
    <source>
        <dbReference type="ARBA" id="ARBA00022737"/>
    </source>
</evidence>
<dbReference type="InterPro" id="IPR019775">
    <property type="entry name" value="WD40_repeat_CS"/>
</dbReference>
<dbReference type="PANTHER" id="PTHR43270:SF8">
    <property type="entry name" value="DI- AND TRIPEPTIDASE DUG2-RELATED"/>
    <property type="match status" value="1"/>
</dbReference>
<feature type="repeat" description="WD" evidence="7">
    <location>
        <begin position="352"/>
        <end position="383"/>
    </location>
</feature>
<dbReference type="PANTHER" id="PTHR43270">
    <property type="entry name" value="BETA-ALA-HIS DIPEPTIDASE"/>
    <property type="match status" value="1"/>
</dbReference>
<feature type="compositionally biased region" description="Low complexity" evidence="8">
    <location>
        <begin position="1"/>
        <end position="16"/>
    </location>
</feature>
<dbReference type="PROSITE" id="PS00678">
    <property type="entry name" value="WD_REPEATS_1"/>
    <property type="match status" value="2"/>
</dbReference>
<evidence type="ECO:0000256" key="7">
    <source>
        <dbReference type="PROSITE-ProRule" id="PRU00221"/>
    </source>
</evidence>
<dbReference type="InterPro" id="IPR036322">
    <property type="entry name" value="WD40_repeat_dom_sf"/>
</dbReference>
<keyword evidence="5" id="KW-0677">Repeat</keyword>
<dbReference type="SUPFAM" id="SSF50978">
    <property type="entry name" value="WD40 repeat-like"/>
    <property type="match status" value="1"/>
</dbReference>
<dbReference type="PROSITE" id="PS50294">
    <property type="entry name" value="WD_REPEATS_REGION"/>
    <property type="match status" value="2"/>
</dbReference>
<feature type="repeat" description="WD" evidence="7">
    <location>
        <begin position="305"/>
        <end position="335"/>
    </location>
</feature>
<evidence type="ECO:0000256" key="8">
    <source>
        <dbReference type="SAM" id="MobiDB-lite"/>
    </source>
</evidence>
<dbReference type="GO" id="GO:0008233">
    <property type="term" value="F:peptidase activity"/>
    <property type="evidence" value="ECO:0007669"/>
    <property type="project" value="UniProtKB-KW"/>
</dbReference>
<accession>A0A8H7RPN8</accession>
<dbReference type="Gene3D" id="3.40.630.10">
    <property type="entry name" value="Zn peptidases"/>
    <property type="match status" value="1"/>
</dbReference>
<dbReference type="InterPro" id="IPR015943">
    <property type="entry name" value="WD40/YVTN_repeat-like_dom_sf"/>
</dbReference>
<evidence type="ECO:0000256" key="4">
    <source>
        <dbReference type="ARBA" id="ARBA00022723"/>
    </source>
</evidence>
<feature type="repeat" description="WD" evidence="7">
    <location>
        <begin position="212"/>
        <end position="258"/>
    </location>
</feature>
<dbReference type="Pfam" id="PF00400">
    <property type="entry name" value="WD40"/>
    <property type="match status" value="4"/>
</dbReference>
<sequence>MTVVSPTSTSSNSVRSNHFGGSGNNNNNNNKTRCIHAITKEEDNSVLSLATSKKYLFSGSQGSKIHVWSLDTFELVTVLEGHHGSVLGLNISSNQQWLFSCSGDGTVRVWNIDKLKCDRIIHSCHDVGDIFSIVFTRNQLLFFGCQNTSIQWYDFNEKSTSESSGFTNNNKNCQKNQFFKLFHDLGLHSSKQFIQEEKHVIQCVIRANNVYSNAHDGYIYCMTYAYDIPNLAGEVLVTGSGDGNIKIWSIQPNKTLKQHQTLTGGDPDRGILSLAVSDEGYLFCGVQGGLVQIWDLETYQMIKSVVAHTDDVLSVIANHSGFISASADGSIKFWNEAFNLLETVDEYNGIILSMAQSNDYLITGSSDHSIKIWNVAASTTTETFGIYMEPYLNNLINANNPNDLLLNILEKWISIRTVSGQPHYLEECRRGAKYIKNVMQQLGATSQLIPSIAGKNPLIYAKFFANQLTTRAFTPNHNDKIQQKAPTVLFYGHYDVMAVENEKEEWLNDPFKLSGLNGYLYGRGTSDNKGPIVSTLIAVHELFRDCLLDVNVIFLIEGEEECGSNGFLEAITNHQDLFEDIDLILLSNSYWLGEDTPCITYGLRGVVRADITISNGLPNLHSGVEGGAVSEPLIDLVHVLGKFVDSQKRVLIPDFYEDVLPVTVAEELLYEPIIDWIQSSKSLPLPKSRSQHSCVTSSSLNTDTFSDDDDESSGSCISADQSREQIKNQLMSKWRFPTLTVHKIDVSIGNPTIISNAVTATISMRIVPNQEISDICNNLKLYAYQIFNQLRSDNQIQIDIQSSADYWLGNPDSKYFKAAELAIENEWQMKPLYIREGGSIPAVRWLEKFCKAPAIHIPFGQSSDQAHLPNERIRLHNLHAGRRIIKSLLRDI</sequence>